<keyword evidence="4" id="KW-0539">Nucleus</keyword>
<evidence type="ECO:0000256" key="5">
    <source>
        <dbReference type="SAM" id="MobiDB-lite"/>
    </source>
</evidence>
<feature type="compositionally biased region" description="Polar residues" evidence="5">
    <location>
        <begin position="142"/>
        <end position="163"/>
    </location>
</feature>
<keyword evidence="3" id="KW-0804">Transcription</keyword>
<feature type="domain" description="PPC" evidence="6">
    <location>
        <begin position="938"/>
        <end position="1075"/>
    </location>
</feature>
<dbReference type="Proteomes" id="UP000525078">
    <property type="component" value="Unassembled WGS sequence"/>
</dbReference>
<dbReference type="PANTHER" id="PTHR46445:SF7">
    <property type="entry name" value="GBF-INTERACTING PROTEIN 1 N-TERMINAL DOMAIN-CONTAINING PROTEIN"/>
    <property type="match status" value="1"/>
</dbReference>
<evidence type="ECO:0000256" key="2">
    <source>
        <dbReference type="ARBA" id="ARBA00023125"/>
    </source>
</evidence>
<dbReference type="SUPFAM" id="SSF46934">
    <property type="entry name" value="UBA-like"/>
    <property type="match status" value="1"/>
</dbReference>
<gene>
    <name evidence="7" type="ORF">F8388_025372</name>
</gene>
<feature type="compositionally biased region" description="Polar residues" evidence="5">
    <location>
        <begin position="92"/>
        <end position="109"/>
    </location>
</feature>
<feature type="region of interest" description="Disordered" evidence="5">
    <location>
        <begin position="88"/>
        <end position="109"/>
    </location>
</feature>
<dbReference type="InterPro" id="IPR005175">
    <property type="entry name" value="PPC_dom"/>
</dbReference>
<name>A0A7J6G0H7_CANSA</name>
<reference evidence="7 8" key="1">
    <citation type="journal article" date="2020" name="bioRxiv">
        <title>Sequence and annotation of 42 cannabis genomes reveals extensive copy number variation in cannabinoid synthesis and pathogen resistance genes.</title>
        <authorList>
            <person name="Mckernan K.J."/>
            <person name="Helbert Y."/>
            <person name="Kane L.T."/>
            <person name="Ebling H."/>
            <person name="Zhang L."/>
            <person name="Liu B."/>
            <person name="Eaton Z."/>
            <person name="Mclaughlin S."/>
            <person name="Kingan S."/>
            <person name="Baybayan P."/>
            <person name="Concepcion G."/>
            <person name="Jordan M."/>
            <person name="Riva A."/>
            <person name="Barbazuk W."/>
            <person name="Harkins T."/>
        </authorList>
    </citation>
    <scope>NUCLEOTIDE SEQUENCE [LARGE SCALE GENOMIC DNA]</scope>
    <source>
        <strain evidence="8">cv. Jamaican Lion 4</strain>
        <tissue evidence="7">Leaf</tissue>
    </source>
</reference>
<dbReference type="SUPFAM" id="SSF117856">
    <property type="entry name" value="AF0104/ALDC/Ptd012-like"/>
    <property type="match status" value="1"/>
</dbReference>
<dbReference type="InterPro" id="IPR009719">
    <property type="entry name" value="GIP1_N"/>
</dbReference>
<evidence type="ECO:0000259" key="6">
    <source>
        <dbReference type="PROSITE" id="PS51742"/>
    </source>
</evidence>
<accession>A0A7J6G0H7</accession>
<dbReference type="FunFam" id="3.30.1330.80:FF:000004">
    <property type="entry name" value="AT-hook motif nuclear-localized protein"/>
    <property type="match status" value="1"/>
</dbReference>
<evidence type="ECO:0000256" key="4">
    <source>
        <dbReference type="ARBA" id="ARBA00023242"/>
    </source>
</evidence>
<feature type="region of interest" description="Disordered" evidence="5">
    <location>
        <begin position="336"/>
        <end position="366"/>
    </location>
</feature>
<protein>
    <recommendedName>
        <fullName evidence="6">PPC domain-containing protein</fullName>
    </recommendedName>
</protein>
<feature type="region of interest" description="Disordered" evidence="5">
    <location>
        <begin position="900"/>
        <end position="929"/>
    </location>
</feature>
<evidence type="ECO:0000256" key="1">
    <source>
        <dbReference type="ARBA" id="ARBA00023015"/>
    </source>
</evidence>
<evidence type="ECO:0000256" key="3">
    <source>
        <dbReference type="ARBA" id="ARBA00023163"/>
    </source>
</evidence>
<keyword evidence="1" id="KW-0805">Transcription regulation</keyword>
<keyword evidence="2" id="KW-0238">DNA-binding</keyword>
<dbReference type="GO" id="GO:0003677">
    <property type="term" value="F:DNA binding"/>
    <property type="evidence" value="ECO:0007669"/>
    <property type="project" value="UniProtKB-KW"/>
</dbReference>
<dbReference type="Pfam" id="PF03479">
    <property type="entry name" value="PCC"/>
    <property type="match status" value="1"/>
</dbReference>
<feature type="region of interest" description="Disordered" evidence="5">
    <location>
        <begin position="129"/>
        <end position="183"/>
    </location>
</feature>
<dbReference type="AlphaFoldDB" id="A0A7J6G0H7"/>
<comment type="caution">
    <text evidence="7">The sequence shown here is derived from an EMBL/GenBank/DDBJ whole genome shotgun (WGS) entry which is preliminary data.</text>
</comment>
<feature type="region of interest" description="Disordered" evidence="5">
    <location>
        <begin position="232"/>
        <end position="257"/>
    </location>
</feature>
<evidence type="ECO:0000313" key="8">
    <source>
        <dbReference type="Proteomes" id="UP000525078"/>
    </source>
</evidence>
<evidence type="ECO:0000313" key="7">
    <source>
        <dbReference type="EMBL" id="KAF4376501.1"/>
    </source>
</evidence>
<sequence length="1121" mass="121285">MGSDSESKNGTGLGEVSPAIKKIIKNLKEIVTNISEAEIYAVLLDCNMDPDDTVQRLLSQDTFHEVKSKRERRKEMKETQDLRPRFAYLGSTRGTRTANERSGWSGSSQANYEEGGVALKGDNVSVAPSSSYLTPNAKGETVNHQPSFNSDSLNTDSRGQSIGTGDGISHTLEPTPAQQPAWSGTSALHLSMADVVRLGRPSSKHSHVPFESTSYTHQDAATTNLDHYYEKPSQASTKTQTELHHDLHPQNSSNVMINNSRTTGSQNAFLEEQSTAPSLLSKLDSSAVPDSDKYFTQSNLYGNESELSRSSGLENILASEEHDADLNSDDIVSANASSRQKDVESSAGVSHSELTEIGSSSKSSSDALADNDVAKFQHLSLGKEDSENNLILPSHLKAFSADCSHLSFGTFKSGKCSSSTGLLPSNELNGDLQEASTMLDGLPAGHLETKDTEYNANDSIGSLYNKHREIADVISCDLQSELTKRDVSRATHGSETEFIYPSLKDYNAIKQSTRGSETEFIYPSLKDYNAIKQSTPELSLGVNANARNISTMPKSTLDDLVQQLQLLQAPDNLQGQFHATQSLPSRHSNVVPSIGNPNIPFSEYRNPLSNTIPSSVLSSVLPQQRVPNYLPVEQPSNNLMGYSGLPQSYSSHLPSTFRSAYGGGDEFQQSLADLKYSLPDYGASGNRFPAGAPPDAYGAYGVSNNDPGHYIQSSSASPMMANNNYGDVFHPRFKDGNHFTALQQNTSPSTLNYGPGSRMPSAVQESAYYNSSLGQNQQYPRYRQVPQQQPSHQYGSLEYSDLYRSQAGMTREHQQRNFGSLSNDTSDLNSVQLYIIGRVIHAESAPLQLTWKIQLKGGVDQAVPSVVSKTAIDRSQEPDKTNHHKSGIEALLMAQKIPKAVTPVSSASDRESIRRPRGRPAGSKNKPKPPIIVTRECANALRAHAMEVSSGCDVSESLANFARRKQRGICILSGSGCVTNVTLRQPASSGAIVTLHGRFEILSLLGSILPPPAPPGITGLTIYLAGAQGQVVGGCVVGSLIASGPVVIMAASFMNATFDRLPLDEDEVAAALQNQHYQNGRHHPLDVSDLYGMPQNLLTSGNMSPEVFSWASCRTMSKTQV</sequence>
<proteinExistence type="predicted"/>
<dbReference type="Gene3D" id="3.30.1330.80">
    <property type="entry name" value="Hypothetical protein, similar to alpha- acetolactate decarboxylase, domain 2"/>
    <property type="match status" value="1"/>
</dbReference>
<dbReference type="Pfam" id="PF06972">
    <property type="entry name" value="GIP1_N"/>
    <property type="match status" value="1"/>
</dbReference>
<dbReference type="InterPro" id="IPR009060">
    <property type="entry name" value="UBA-like_sf"/>
</dbReference>
<dbReference type="CDD" id="cd11378">
    <property type="entry name" value="DUF296"/>
    <property type="match status" value="1"/>
</dbReference>
<dbReference type="PANTHER" id="PTHR46445">
    <property type="entry name" value="RNA POLYMERASE II DEGRADATION FACTOR-LIKE PROTEIN (DUF1296)"/>
    <property type="match status" value="1"/>
</dbReference>
<dbReference type="PROSITE" id="PS51742">
    <property type="entry name" value="PPC"/>
    <property type="match status" value="1"/>
</dbReference>
<dbReference type="EMBL" id="JAATIP010000084">
    <property type="protein sequence ID" value="KAF4376501.1"/>
    <property type="molecule type" value="Genomic_DNA"/>
</dbReference>
<organism evidence="7 8">
    <name type="scientific">Cannabis sativa</name>
    <name type="common">Hemp</name>
    <name type="synonym">Marijuana</name>
    <dbReference type="NCBI Taxonomy" id="3483"/>
    <lineage>
        <taxon>Eukaryota</taxon>
        <taxon>Viridiplantae</taxon>
        <taxon>Streptophyta</taxon>
        <taxon>Embryophyta</taxon>
        <taxon>Tracheophyta</taxon>
        <taxon>Spermatophyta</taxon>
        <taxon>Magnoliopsida</taxon>
        <taxon>eudicotyledons</taxon>
        <taxon>Gunneridae</taxon>
        <taxon>Pentapetalae</taxon>
        <taxon>rosids</taxon>
        <taxon>fabids</taxon>
        <taxon>Rosales</taxon>
        <taxon>Cannabaceae</taxon>
        <taxon>Cannabis</taxon>
    </lineage>
</organism>